<dbReference type="Gene3D" id="3.30.300.20">
    <property type="match status" value="1"/>
</dbReference>
<dbReference type="InterPro" id="IPR036102">
    <property type="entry name" value="OsmC/Ohrsf"/>
</dbReference>
<keyword evidence="1" id="KW-0812">Transmembrane</keyword>
<dbReference type="SUPFAM" id="SSF82784">
    <property type="entry name" value="OsmC-like"/>
    <property type="match status" value="1"/>
</dbReference>
<dbReference type="STRING" id="1193713.GCA_001636315_04973"/>
<dbReference type="OrthoDB" id="13625at2"/>
<evidence type="ECO:0000256" key="1">
    <source>
        <dbReference type="SAM" id="Phobius"/>
    </source>
</evidence>
<gene>
    <name evidence="2" type="ORF">CHR53_12680</name>
</gene>
<dbReference type="PANTHER" id="PTHR34352:SF1">
    <property type="entry name" value="PROTEIN YHFA"/>
    <property type="match status" value="1"/>
</dbReference>
<reference evidence="2 3" key="1">
    <citation type="submission" date="2017-07" db="EMBL/GenBank/DDBJ databases">
        <title>The complete genome sequence of Bacillus mesonae strain H20-5, an efficient strain improving plant abiotic stress resistance.</title>
        <authorList>
            <person name="Kim S.Y."/>
            <person name="Song H."/>
            <person name="Sang M.K."/>
            <person name="Weon H.-Y."/>
            <person name="Song J."/>
        </authorList>
    </citation>
    <scope>NUCLEOTIDE SEQUENCE [LARGE SCALE GENOMIC DNA]</scope>
    <source>
        <strain evidence="2 3">H20-5</strain>
    </source>
</reference>
<dbReference type="InterPro" id="IPR003718">
    <property type="entry name" value="OsmC/Ohr_fam"/>
</dbReference>
<dbReference type="PANTHER" id="PTHR34352">
    <property type="entry name" value="PROTEIN YHFA"/>
    <property type="match status" value="1"/>
</dbReference>
<dbReference type="RefSeq" id="WP_066398329.1">
    <property type="nucleotide sequence ID" value="NZ_CP022572.1"/>
</dbReference>
<keyword evidence="1" id="KW-0472">Membrane</keyword>
<dbReference type="Proteomes" id="UP000282892">
    <property type="component" value="Chromosome"/>
</dbReference>
<feature type="transmembrane region" description="Helical" evidence="1">
    <location>
        <begin position="35"/>
        <end position="52"/>
    </location>
</feature>
<organism evidence="2 3">
    <name type="scientific">Neobacillus mesonae</name>
    <dbReference type="NCBI Taxonomy" id="1193713"/>
    <lineage>
        <taxon>Bacteria</taxon>
        <taxon>Bacillati</taxon>
        <taxon>Bacillota</taxon>
        <taxon>Bacilli</taxon>
        <taxon>Bacillales</taxon>
        <taxon>Bacillaceae</taxon>
        <taxon>Neobacillus</taxon>
    </lineage>
</organism>
<name>A0A3Q9QWR7_9BACI</name>
<keyword evidence="1" id="KW-1133">Transmembrane helix</keyword>
<dbReference type="Pfam" id="PF02566">
    <property type="entry name" value="OsmC"/>
    <property type="match status" value="1"/>
</dbReference>
<dbReference type="InterPro" id="IPR015946">
    <property type="entry name" value="KH_dom-like_a/b"/>
</dbReference>
<sequence>MLKYSYKNGVTILETNYSPLHVSSDPSKGHRPFELLISSIVGCSSGILYKILKKKRMKVEAIQIQSNVERNKEVANKVTEISLFYIIEGTDLKEEQIKKSMELAFKNCAMIQSVKDSIKINESFEIINQ</sequence>
<dbReference type="KEGG" id="nmk:CHR53_12680"/>
<protein>
    <submittedName>
        <fullName evidence="2">Osmotically inducible protein C</fullName>
    </submittedName>
</protein>
<dbReference type="AlphaFoldDB" id="A0A3Q9QWR7"/>
<accession>A0A3Q9QWR7</accession>
<dbReference type="EMBL" id="CP022572">
    <property type="protein sequence ID" value="AZU62066.1"/>
    <property type="molecule type" value="Genomic_DNA"/>
</dbReference>
<evidence type="ECO:0000313" key="2">
    <source>
        <dbReference type="EMBL" id="AZU62066.1"/>
    </source>
</evidence>
<proteinExistence type="predicted"/>
<keyword evidence="3" id="KW-1185">Reference proteome</keyword>
<evidence type="ECO:0000313" key="3">
    <source>
        <dbReference type="Proteomes" id="UP000282892"/>
    </source>
</evidence>